<feature type="transmembrane region" description="Helical" evidence="11">
    <location>
        <begin position="412"/>
        <end position="431"/>
    </location>
</feature>
<keyword evidence="4 11" id="KW-1133">Transmembrane helix</keyword>
<evidence type="ECO:0000256" key="9">
    <source>
        <dbReference type="ARBA" id="ARBA00023303"/>
    </source>
</evidence>
<evidence type="ECO:0000256" key="2">
    <source>
        <dbReference type="ARBA" id="ARBA00022448"/>
    </source>
</evidence>
<dbReference type="EMBL" id="CP015519">
    <property type="protein sequence ID" value="APG29045.1"/>
    <property type="molecule type" value="Genomic_DNA"/>
</dbReference>
<dbReference type="SUPFAM" id="SSF81340">
    <property type="entry name" value="Clc chloride channel"/>
    <property type="match status" value="1"/>
</dbReference>
<dbReference type="Proteomes" id="UP000182517">
    <property type="component" value="Chromosome"/>
</dbReference>
<comment type="subcellular location">
    <subcellularLocation>
        <location evidence="1">Membrane</location>
        <topology evidence="1">Multi-pass membrane protein</topology>
    </subcellularLocation>
</comment>
<dbReference type="PROSITE" id="PS51371">
    <property type="entry name" value="CBS"/>
    <property type="match status" value="2"/>
</dbReference>
<dbReference type="GO" id="GO:0005254">
    <property type="term" value="F:chloride channel activity"/>
    <property type="evidence" value="ECO:0007669"/>
    <property type="project" value="UniProtKB-KW"/>
</dbReference>
<evidence type="ECO:0000256" key="11">
    <source>
        <dbReference type="SAM" id="Phobius"/>
    </source>
</evidence>
<dbReference type="CDD" id="cd00400">
    <property type="entry name" value="Voltage_gated_ClC"/>
    <property type="match status" value="1"/>
</dbReference>
<feature type="transmembrane region" description="Helical" evidence="11">
    <location>
        <begin position="31"/>
        <end position="49"/>
    </location>
</feature>
<sequence length="597" mass="64038">MLRWWSTPRIFKFFLLRLRLAATYQAVDRYTVLFWAGLVGILGGLSSVLFRRLLDLMAFVLSGRHGSIVEIFSGLPPWQRLATPIVGGLVAGGVLYFGGRWHSRRSSSTDFMEAVVLGEGTLSFRSSIVKILSATFSVTSGGSIGREGPMVQLSSLLASMVGRTRKWSVAQRRLILACGASAGIAAAYNAPIAGALFVAEIVVGSIAMETFGPLIFSSVLATQTVRFLADSDPLYVIPPFHLQSGLELFYYLALGLLAGLVAPWFLRALRGSEKLFTKTCLPAYLRLALGGLVVGVLALRYPEVCGNGYSVVTGILQEQWLWSSLVVLLLLKVTATSASFGSGAVGGVFTPTLFVGASVGYLFGHACEGLGLGGLPEPGALALTGMGMVLAATTHAPLMAIIMIFEMTLDYQLILPLMLGCVLAHFTALGFESGSIYSASLKRKGADYAQRQLALLKVGGLMKSDPARVRPDAPFNQIAKHFVLHTYQYLYVVNEQGIYLGAVGLQDIKQYLGNSFLDNLIVAQDLLTDGPPIIHYSASLEEALEKFSHYTGERLPVVSDGPSPRLLGSLGKTDLLLALAERVPAAEGQFADQTKKG</sequence>
<dbReference type="InterPro" id="IPR001807">
    <property type="entry name" value="ClC"/>
</dbReference>
<gene>
    <name evidence="13" type="ORF">A7E78_06520</name>
</gene>
<evidence type="ECO:0000256" key="4">
    <source>
        <dbReference type="ARBA" id="ARBA00022989"/>
    </source>
</evidence>
<reference evidence="13 14" key="1">
    <citation type="journal article" date="2017" name="Genome Announc.">
        <title>Complete Genome Sequences of Two Acetylene-Fermenting Pelobacter acetylenicus Strains.</title>
        <authorList>
            <person name="Sutton J.M."/>
            <person name="Baesman S.M."/>
            <person name="Fierst J.L."/>
            <person name="Poret-Peterson A.T."/>
            <person name="Oremland R.S."/>
            <person name="Dunlap D.S."/>
            <person name="Akob D.M."/>
        </authorList>
    </citation>
    <scope>NUCLEOTIDE SEQUENCE [LARGE SCALE GENOMIC DNA]</scope>
    <source>
        <strain evidence="13 14">SFB93</strain>
    </source>
</reference>
<keyword evidence="14" id="KW-1185">Reference proteome</keyword>
<dbReference type="STRING" id="1842532.A7E78_06520"/>
<evidence type="ECO:0000259" key="12">
    <source>
        <dbReference type="PROSITE" id="PS51371"/>
    </source>
</evidence>
<evidence type="ECO:0000256" key="7">
    <source>
        <dbReference type="ARBA" id="ARBA00023173"/>
    </source>
</evidence>
<evidence type="ECO:0000256" key="1">
    <source>
        <dbReference type="ARBA" id="ARBA00004141"/>
    </source>
</evidence>
<dbReference type="SUPFAM" id="SSF54631">
    <property type="entry name" value="CBS-domain pair"/>
    <property type="match status" value="1"/>
</dbReference>
<feature type="domain" description="CBS" evidence="12">
    <location>
        <begin position="462"/>
        <end position="519"/>
    </location>
</feature>
<keyword evidence="5" id="KW-0406">Ion transport</keyword>
<feature type="transmembrane region" description="Helical" evidence="11">
    <location>
        <begin position="81"/>
        <end position="98"/>
    </location>
</feature>
<dbReference type="NCBIfam" id="NF002505">
    <property type="entry name" value="PRK01862.1"/>
    <property type="match status" value="1"/>
</dbReference>
<dbReference type="AlphaFoldDB" id="A0A1L3GT39"/>
<dbReference type="Gene3D" id="3.10.580.10">
    <property type="entry name" value="CBS-domain"/>
    <property type="match status" value="1"/>
</dbReference>
<evidence type="ECO:0000256" key="3">
    <source>
        <dbReference type="ARBA" id="ARBA00022692"/>
    </source>
</evidence>
<dbReference type="Gene3D" id="1.10.3080.10">
    <property type="entry name" value="Clc chloride channel"/>
    <property type="match status" value="1"/>
</dbReference>
<evidence type="ECO:0000256" key="5">
    <source>
        <dbReference type="ARBA" id="ARBA00023065"/>
    </source>
</evidence>
<feature type="transmembrane region" description="Helical" evidence="11">
    <location>
        <begin position="343"/>
        <end position="363"/>
    </location>
</feature>
<keyword evidence="2" id="KW-0813">Transport</keyword>
<protein>
    <recommendedName>
        <fullName evidence="12">CBS domain-containing protein</fullName>
    </recommendedName>
</protein>
<dbReference type="InterPro" id="IPR050368">
    <property type="entry name" value="ClC-type_chloride_channel"/>
</dbReference>
<keyword evidence="9" id="KW-0407">Ion channel</keyword>
<feature type="transmembrane region" description="Helical" evidence="11">
    <location>
        <begin position="248"/>
        <end position="269"/>
    </location>
</feature>
<keyword evidence="6 11" id="KW-0472">Membrane</keyword>
<dbReference type="PRINTS" id="PR00762">
    <property type="entry name" value="CLCHANNEL"/>
</dbReference>
<feature type="transmembrane region" description="Helical" evidence="11">
    <location>
        <begin position="174"/>
        <end position="199"/>
    </location>
</feature>
<evidence type="ECO:0000313" key="14">
    <source>
        <dbReference type="Proteomes" id="UP000182517"/>
    </source>
</evidence>
<dbReference type="KEGG" id="pef:A7E78_06520"/>
<dbReference type="Pfam" id="PF00654">
    <property type="entry name" value="Voltage_CLC"/>
    <property type="match status" value="1"/>
</dbReference>
<keyword evidence="3 11" id="KW-0812">Transmembrane</keyword>
<feature type="transmembrane region" description="Helical" evidence="11">
    <location>
        <begin position="308"/>
        <end position="331"/>
    </location>
</feature>
<name>A0A1L3GT39_9BACT</name>
<dbReference type="Pfam" id="PF00571">
    <property type="entry name" value="CBS"/>
    <property type="match status" value="2"/>
</dbReference>
<dbReference type="InterPro" id="IPR014743">
    <property type="entry name" value="Cl-channel_core"/>
</dbReference>
<evidence type="ECO:0000256" key="6">
    <source>
        <dbReference type="ARBA" id="ARBA00023136"/>
    </source>
</evidence>
<dbReference type="InterPro" id="IPR046342">
    <property type="entry name" value="CBS_dom_sf"/>
</dbReference>
<organism evidence="13 14">
    <name type="scientific">Syntrophotalea acetylenivorans</name>
    <dbReference type="NCBI Taxonomy" id="1842532"/>
    <lineage>
        <taxon>Bacteria</taxon>
        <taxon>Pseudomonadati</taxon>
        <taxon>Thermodesulfobacteriota</taxon>
        <taxon>Desulfuromonadia</taxon>
        <taxon>Desulfuromonadales</taxon>
        <taxon>Syntrophotaleaceae</taxon>
        <taxon>Syntrophotalea</taxon>
    </lineage>
</organism>
<dbReference type="PANTHER" id="PTHR43427">
    <property type="entry name" value="CHLORIDE CHANNEL PROTEIN CLC-E"/>
    <property type="match status" value="1"/>
</dbReference>
<keyword evidence="7" id="KW-0869">Chloride channel</keyword>
<evidence type="ECO:0000256" key="8">
    <source>
        <dbReference type="ARBA" id="ARBA00023214"/>
    </source>
</evidence>
<dbReference type="PANTHER" id="PTHR43427:SF6">
    <property type="entry name" value="CHLORIDE CHANNEL PROTEIN CLC-E"/>
    <property type="match status" value="1"/>
</dbReference>
<keyword evidence="10" id="KW-0129">CBS domain</keyword>
<feature type="domain" description="CBS" evidence="12">
    <location>
        <begin position="527"/>
        <end position="585"/>
    </location>
</feature>
<dbReference type="InterPro" id="IPR000644">
    <property type="entry name" value="CBS_dom"/>
</dbReference>
<feature type="transmembrane region" description="Helical" evidence="11">
    <location>
        <begin position="281"/>
        <end position="302"/>
    </location>
</feature>
<feature type="transmembrane region" description="Helical" evidence="11">
    <location>
        <begin position="383"/>
        <end position="405"/>
    </location>
</feature>
<proteinExistence type="predicted"/>
<evidence type="ECO:0000313" key="13">
    <source>
        <dbReference type="EMBL" id="APG29045.1"/>
    </source>
</evidence>
<evidence type="ECO:0000256" key="10">
    <source>
        <dbReference type="PROSITE-ProRule" id="PRU00703"/>
    </source>
</evidence>
<keyword evidence="8" id="KW-0868">Chloride</keyword>
<dbReference type="SMART" id="SM00116">
    <property type="entry name" value="CBS"/>
    <property type="match status" value="2"/>
</dbReference>
<accession>A0A1L3GT39</accession>
<dbReference type="GO" id="GO:0034707">
    <property type="term" value="C:chloride channel complex"/>
    <property type="evidence" value="ECO:0007669"/>
    <property type="project" value="UniProtKB-KW"/>
</dbReference>